<keyword evidence="3" id="KW-0238">DNA-binding</keyword>
<proteinExistence type="predicted"/>
<evidence type="ECO:0000313" key="6">
    <source>
        <dbReference type="EMBL" id="OOM13949.1"/>
    </source>
</evidence>
<dbReference type="PANTHER" id="PTHR30204:SF69">
    <property type="entry name" value="MERR-FAMILY TRANSCRIPTIONAL REGULATOR"/>
    <property type="match status" value="1"/>
</dbReference>
<dbReference type="InterPro" id="IPR000551">
    <property type="entry name" value="MerR-type_HTH_dom"/>
</dbReference>
<dbReference type="Proteomes" id="UP000191154">
    <property type="component" value="Unassembled WGS sequence"/>
</dbReference>
<dbReference type="AlphaFoldDB" id="A0A1S8NBV7"/>
<dbReference type="InterPro" id="IPR047057">
    <property type="entry name" value="MerR_fam"/>
</dbReference>
<dbReference type="Gene3D" id="1.10.1660.10">
    <property type="match status" value="1"/>
</dbReference>
<accession>A0A1S8NBV7</accession>
<evidence type="ECO:0000256" key="4">
    <source>
        <dbReference type="ARBA" id="ARBA00023163"/>
    </source>
</evidence>
<comment type="caution">
    <text evidence="6">The sequence shown here is derived from an EMBL/GenBank/DDBJ whole genome shotgun (WGS) entry which is preliminary data.</text>
</comment>
<dbReference type="STRING" id="169679.CSACC_16510"/>
<reference evidence="6 7" key="1">
    <citation type="submission" date="2016-05" db="EMBL/GenBank/DDBJ databases">
        <title>Microbial solvent formation.</title>
        <authorList>
            <person name="Poehlein A."/>
            <person name="Montoya Solano J.D."/>
            <person name="Flitsch S."/>
            <person name="Krabben P."/>
            <person name="Duerre P."/>
            <person name="Daniel R."/>
        </authorList>
    </citation>
    <scope>NUCLEOTIDE SEQUENCE [LARGE SCALE GENOMIC DNA]</scope>
    <source>
        <strain evidence="6 7">L1-8</strain>
    </source>
</reference>
<evidence type="ECO:0000256" key="1">
    <source>
        <dbReference type="ARBA" id="ARBA00022491"/>
    </source>
</evidence>
<keyword evidence="4" id="KW-0804">Transcription</keyword>
<dbReference type="Pfam" id="PF13411">
    <property type="entry name" value="MerR_1"/>
    <property type="match status" value="1"/>
</dbReference>
<name>A0A1S8NBV7_CLOSA</name>
<gene>
    <name evidence="6" type="primary">merR1</name>
    <name evidence="6" type="ORF">CLOSAC_20350</name>
</gene>
<dbReference type="EMBL" id="LZYZ01000003">
    <property type="protein sequence ID" value="OOM13949.1"/>
    <property type="molecule type" value="Genomic_DNA"/>
</dbReference>
<evidence type="ECO:0000256" key="3">
    <source>
        <dbReference type="ARBA" id="ARBA00023125"/>
    </source>
</evidence>
<dbReference type="PANTHER" id="PTHR30204">
    <property type="entry name" value="REDOX-CYCLING DRUG-SENSING TRANSCRIPTIONAL ACTIVATOR SOXR"/>
    <property type="match status" value="1"/>
</dbReference>
<keyword evidence="1" id="KW-0678">Repressor</keyword>
<dbReference type="PROSITE" id="PS50937">
    <property type="entry name" value="HTH_MERR_2"/>
    <property type="match status" value="1"/>
</dbReference>
<sequence length="131" mass="15623">MNKYTRKDLAELFNIGKETLRYYENINLLPNPTRNENGYRVYSEEDLLRIKFIVRMKKYGFSLRQISDLIKSVSNEKCAHQDRLVNYIDNKIIEVENQIKELYQLIELLNGVKENKHLGECDFFKSLVNND</sequence>
<dbReference type="InterPro" id="IPR009061">
    <property type="entry name" value="DNA-bd_dom_put_sf"/>
</dbReference>
<dbReference type="GO" id="GO:0003677">
    <property type="term" value="F:DNA binding"/>
    <property type="evidence" value="ECO:0007669"/>
    <property type="project" value="UniProtKB-KW"/>
</dbReference>
<protein>
    <submittedName>
        <fullName evidence="6">Mercuric resistance operon regulatory protein</fullName>
    </submittedName>
</protein>
<dbReference type="GO" id="GO:0003700">
    <property type="term" value="F:DNA-binding transcription factor activity"/>
    <property type="evidence" value="ECO:0007669"/>
    <property type="project" value="InterPro"/>
</dbReference>
<organism evidence="6 7">
    <name type="scientific">Clostridium saccharobutylicum</name>
    <dbReference type="NCBI Taxonomy" id="169679"/>
    <lineage>
        <taxon>Bacteria</taxon>
        <taxon>Bacillati</taxon>
        <taxon>Bacillota</taxon>
        <taxon>Clostridia</taxon>
        <taxon>Eubacteriales</taxon>
        <taxon>Clostridiaceae</taxon>
        <taxon>Clostridium</taxon>
    </lineage>
</organism>
<feature type="domain" description="HTH merR-type" evidence="5">
    <location>
        <begin position="3"/>
        <end position="72"/>
    </location>
</feature>
<dbReference type="SUPFAM" id="SSF46955">
    <property type="entry name" value="Putative DNA-binding domain"/>
    <property type="match status" value="1"/>
</dbReference>
<keyword evidence="2" id="KW-0805">Transcription regulation</keyword>
<evidence type="ECO:0000313" key="7">
    <source>
        <dbReference type="Proteomes" id="UP000191154"/>
    </source>
</evidence>
<dbReference type="SMART" id="SM00422">
    <property type="entry name" value="HTH_MERR"/>
    <property type="match status" value="1"/>
</dbReference>
<evidence type="ECO:0000259" key="5">
    <source>
        <dbReference type="PROSITE" id="PS50937"/>
    </source>
</evidence>
<dbReference type="RefSeq" id="WP_077865312.1">
    <property type="nucleotide sequence ID" value="NZ_LZYZ01000003.1"/>
</dbReference>
<dbReference type="PRINTS" id="PR00040">
    <property type="entry name" value="HTHMERR"/>
</dbReference>
<evidence type="ECO:0000256" key="2">
    <source>
        <dbReference type="ARBA" id="ARBA00023015"/>
    </source>
</evidence>